<evidence type="ECO:0000256" key="2">
    <source>
        <dbReference type="ARBA" id="ARBA00022692"/>
    </source>
</evidence>
<dbReference type="InterPro" id="IPR001129">
    <property type="entry name" value="Membr-assoc_MAPEG"/>
</dbReference>
<dbReference type="PANTHER" id="PTHR35371:SF1">
    <property type="entry name" value="BLR7753 PROTEIN"/>
    <property type="match status" value="1"/>
</dbReference>
<dbReference type="Gene3D" id="1.20.120.550">
    <property type="entry name" value="Membrane associated eicosanoid/glutathione metabolism-like domain"/>
    <property type="match status" value="1"/>
</dbReference>
<evidence type="ECO:0000256" key="1">
    <source>
        <dbReference type="ARBA" id="ARBA00004370"/>
    </source>
</evidence>
<accession>A0ABX1R0W9</accession>
<dbReference type="InterPro" id="IPR023352">
    <property type="entry name" value="MAPEG-like_dom_sf"/>
</dbReference>
<evidence type="ECO:0000313" key="6">
    <source>
        <dbReference type="EMBL" id="NMH59251.1"/>
    </source>
</evidence>
<feature type="transmembrane region" description="Helical" evidence="5">
    <location>
        <begin position="110"/>
        <end position="128"/>
    </location>
</feature>
<dbReference type="EMBL" id="JAATNW010000002">
    <property type="protein sequence ID" value="NMH59251.1"/>
    <property type="molecule type" value="Genomic_DNA"/>
</dbReference>
<proteinExistence type="predicted"/>
<dbReference type="SUPFAM" id="SSF161084">
    <property type="entry name" value="MAPEG domain-like"/>
    <property type="match status" value="1"/>
</dbReference>
<dbReference type="Pfam" id="PF01124">
    <property type="entry name" value="MAPEG"/>
    <property type="match status" value="1"/>
</dbReference>
<keyword evidence="4 5" id="KW-0472">Membrane</keyword>
<keyword evidence="7" id="KW-1185">Reference proteome</keyword>
<keyword evidence="2 5" id="KW-0812">Transmembrane</keyword>
<comment type="caution">
    <text evidence="6">The sequence shown here is derived from an EMBL/GenBank/DDBJ whole genome shotgun (WGS) entry which is preliminary data.</text>
</comment>
<organism evidence="6 7">
    <name type="scientific">Alteromonas ponticola</name>
    <dbReference type="NCBI Taxonomy" id="2720613"/>
    <lineage>
        <taxon>Bacteria</taxon>
        <taxon>Pseudomonadati</taxon>
        <taxon>Pseudomonadota</taxon>
        <taxon>Gammaproteobacteria</taxon>
        <taxon>Alteromonadales</taxon>
        <taxon>Alteromonadaceae</taxon>
        <taxon>Alteromonas/Salinimonas group</taxon>
        <taxon>Alteromonas</taxon>
    </lineage>
</organism>
<dbReference type="RefSeq" id="WP_169209814.1">
    <property type="nucleotide sequence ID" value="NZ_JAATNW010000002.1"/>
</dbReference>
<keyword evidence="3 5" id="KW-1133">Transmembrane helix</keyword>
<evidence type="ECO:0000256" key="5">
    <source>
        <dbReference type="SAM" id="Phobius"/>
    </source>
</evidence>
<sequence>MTLLLLCLFIATLMPILAKVPLAYAQNKQEGGYNNKEPRAQQASLTGFGARARAAHENCFEALTMFAPGLLACIATNTTGPLIVNLAITFVVARTVYLFAYWFNIHLLRSSAWLVGFAVSLALIYFALPQSM</sequence>
<name>A0ABX1R0W9_9ALTE</name>
<comment type="subcellular location">
    <subcellularLocation>
        <location evidence="1">Membrane</location>
    </subcellularLocation>
</comment>
<gene>
    <name evidence="6" type="ORF">HCJ96_04355</name>
</gene>
<reference evidence="6 7" key="1">
    <citation type="submission" date="2020-03" db="EMBL/GenBank/DDBJ databases">
        <title>Alteromonas ponticola sp. nov., isolated from seawater.</title>
        <authorList>
            <person name="Yoon J.-H."/>
            <person name="Kim Y.-O."/>
        </authorList>
    </citation>
    <scope>NUCLEOTIDE SEQUENCE [LARGE SCALE GENOMIC DNA]</scope>
    <source>
        <strain evidence="6 7">MYP5</strain>
    </source>
</reference>
<evidence type="ECO:0000256" key="4">
    <source>
        <dbReference type="ARBA" id="ARBA00023136"/>
    </source>
</evidence>
<evidence type="ECO:0000256" key="3">
    <source>
        <dbReference type="ARBA" id="ARBA00022989"/>
    </source>
</evidence>
<evidence type="ECO:0000313" key="7">
    <source>
        <dbReference type="Proteomes" id="UP000709336"/>
    </source>
</evidence>
<dbReference type="PANTHER" id="PTHR35371">
    <property type="entry name" value="INNER MEMBRANE PROTEIN"/>
    <property type="match status" value="1"/>
</dbReference>
<protein>
    <submittedName>
        <fullName evidence="6">MAPEG family protein</fullName>
    </submittedName>
</protein>
<dbReference type="Proteomes" id="UP000709336">
    <property type="component" value="Unassembled WGS sequence"/>
</dbReference>